<keyword evidence="4" id="KW-1185">Reference proteome</keyword>
<reference evidence="3 4" key="1">
    <citation type="journal article" date="2012" name="PLoS Pathog.">
        <title>Diverse lifestyles and strategies of plant pathogenesis encoded in the genomes of eighteen Dothideomycetes fungi.</title>
        <authorList>
            <person name="Ohm R.A."/>
            <person name="Feau N."/>
            <person name="Henrissat B."/>
            <person name="Schoch C.L."/>
            <person name="Horwitz B.A."/>
            <person name="Barry K.W."/>
            <person name="Condon B.J."/>
            <person name="Copeland A.C."/>
            <person name="Dhillon B."/>
            <person name="Glaser F."/>
            <person name="Hesse C.N."/>
            <person name="Kosti I."/>
            <person name="LaButti K."/>
            <person name="Lindquist E.A."/>
            <person name="Lucas S."/>
            <person name="Salamov A.A."/>
            <person name="Bradshaw R.E."/>
            <person name="Ciuffetti L."/>
            <person name="Hamelin R.C."/>
            <person name="Kema G.H.J."/>
            <person name="Lawrence C."/>
            <person name="Scott J.A."/>
            <person name="Spatafora J.W."/>
            <person name="Turgeon B.G."/>
            <person name="de Wit P.J.G.M."/>
            <person name="Zhong S."/>
            <person name="Goodwin S.B."/>
            <person name="Grigoriev I.V."/>
        </authorList>
    </citation>
    <scope>NUCLEOTIDE SEQUENCE [LARGE SCALE GENOMIC DNA]</scope>
    <source>
        <strain evidence="4">28A</strain>
    </source>
</reference>
<organism evidence="3 4">
    <name type="scientific">Exserohilum turcicum (strain 28A)</name>
    <name type="common">Northern leaf blight fungus</name>
    <name type="synonym">Setosphaeria turcica</name>
    <dbReference type="NCBI Taxonomy" id="671987"/>
    <lineage>
        <taxon>Eukaryota</taxon>
        <taxon>Fungi</taxon>
        <taxon>Dikarya</taxon>
        <taxon>Ascomycota</taxon>
        <taxon>Pezizomycotina</taxon>
        <taxon>Dothideomycetes</taxon>
        <taxon>Pleosporomycetidae</taxon>
        <taxon>Pleosporales</taxon>
        <taxon>Pleosporineae</taxon>
        <taxon>Pleosporaceae</taxon>
        <taxon>Exserohilum</taxon>
    </lineage>
</organism>
<dbReference type="InterPro" id="IPR052618">
    <property type="entry name" value="ComplexI_NDUFA12"/>
</dbReference>
<dbReference type="PANTHER" id="PTHR32470:SF2">
    <property type="entry name" value="NADH DEHYDROGENASE [UBIQUINONE] 1 ALPHA SUBCOMPLEX ASSEMBLY FACTOR 2"/>
    <property type="match status" value="1"/>
</dbReference>
<dbReference type="STRING" id="671987.R0KRG7"/>
<dbReference type="InterPro" id="IPR007763">
    <property type="entry name" value="NDUFA12"/>
</dbReference>
<dbReference type="GO" id="GO:0005739">
    <property type="term" value="C:mitochondrion"/>
    <property type="evidence" value="ECO:0007669"/>
    <property type="project" value="TreeGrafter"/>
</dbReference>
<dbReference type="GO" id="GO:0045271">
    <property type="term" value="C:respiratory chain complex I"/>
    <property type="evidence" value="ECO:0007669"/>
    <property type="project" value="InterPro"/>
</dbReference>
<dbReference type="GO" id="GO:0032981">
    <property type="term" value="P:mitochondrial respiratory chain complex I assembly"/>
    <property type="evidence" value="ECO:0007669"/>
    <property type="project" value="TreeGrafter"/>
</dbReference>
<accession>R0KRG7</accession>
<proteinExistence type="inferred from homology"/>
<feature type="compositionally biased region" description="Polar residues" evidence="2">
    <location>
        <begin position="190"/>
        <end position="204"/>
    </location>
</feature>
<dbReference type="PANTHER" id="PTHR32470">
    <property type="entry name" value="ADH DEHYDROGENASE [UBIQUINONE] 1 ALPHA SUBCOMPLEX ASSEMBLY FACTOR 2"/>
    <property type="match status" value="1"/>
</dbReference>
<gene>
    <name evidence="3" type="ORF">SETTUDRAFT_162266</name>
</gene>
<name>R0KRG7_EXST2</name>
<protein>
    <recommendedName>
        <fullName evidence="5">NADH dehydrogenase [ubiquinone] 1 alpha subcomplex subunit</fullName>
    </recommendedName>
</protein>
<dbReference type="HOGENOM" id="CLU_067876_0_0_1"/>
<reference evidence="3 4" key="2">
    <citation type="journal article" date="2013" name="PLoS Genet.">
        <title>Comparative genome structure, secondary metabolite, and effector coding capacity across Cochliobolus pathogens.</title>
        <authorList>
            <person name="Condon B.J."/>
            <person name="Leng Y."/>
            <person name="Wu D."/>
            <person name="Bushley K.E."/>
            <person name="Ohm R.A."/>
            <person name="Otillar R."/>
            <person name="Martin J."/>
            <person name="Schackwitz W."/>
            <person name="Grimwood J."/>
            <person name="MohdZainudin N."/>
            <person name="Xue C."/>
            <person name="Wang R."/>
            <person name="Manning V.A."/>
            <person name="Dhillon B."/>
            <person name="Tu Z.J."/>
            <person name="Steffenson B.J."/>
            <person name="Salamov A."/>
            <person name="Sun H."/>
            <person name="Lowry S."/>
            <person name="LaButti K."/>
            <person name="Han J."/>
            <person name="Copeland A."/>
            <person name="Lindquist E."/>
            <person name="Barry K."/>
            <person name="Schmutz J."/>
            <person name="Baker S.E."/>
            <person name="Ciuffetti L.M."/>
            <person name="Grigoriev I.V."/>
            <person name="Zhong S."/>
            <person name="Turgeon B.G."/>
        </authorList>
    </citation>
    <scope>NUCLEOTIDE SEQUENCE [LARGE SCALE GENOMIC DNA]</scope>
    <source>
        <strain evidence="4">28A</strain>
    </source>
</reference>
<dbReference type="GeneID" id="19398328"/>
<dbReference type="RefSeq" id="XP_008020737.1">
    <property type="nucleotide sequence ID" value="XM_008022546.1"/>
</dbReference>
<evidence type="ECO:0008006" key="5">
    <source>
        <dbReference type="Google" id="ProtNLM"/>
    </source>
</evidence>
<evidence type="ECO:0000313" key="3">
    <source>
        <dbReference type="EMBL" id="EOA91589.1"/>
    </source>
</evidence>
<dbReference type="OrthoDB" id="10255576at2759"/>
<evidence type="ECO:0000256" key="1">
    <source>
        <dbReference type="ARBA" id="ARBA00007355"/>
    </source>
</evidence>
<dbReference type="AlphaFoldDB" id="R0KRG7"/>
<sequence length="214" mass="24549">MAGAPGLIKRAWYQWKMQRFPWRKQWLVGFDLHGNTFWEFKDALHALRNRRIAKYSRRTHYGDVKVSPAWLQWLRHTRFDPPTLAEQQQDLVRQERIKLLAAQADAKWAAKPSALDAPDKQQPVQPLQSVGAESAIMPMNVNHDIRNRAAAEPAEPARPTAHNQPSGAPAPTSVKKKPKKEPKKEPKDSPWNQPSQSQDWQPQGWTPAPAKRRT</sequence>
<dbReference type="EMBL" id="KB908481">
    <property type="protein sequence ID" value="EOA91589.1"/>
    <property type="molecule type" value="Genomic_DNA"/>
</dbReference>
<dbReference type="Pfam" id="PF05071">
    <property type="entry name" value="NDUFA12"/>
    <property type="match status" value="1"/>
</dbReference>
<evidence type="ECO:0000256" key="2">
    <source>
        <dbReference type="SAM" id="MobiDB-lite"/>
    </source>
</evidence>
<feature type="region of interest" description="Disordered" evidence="2">
    <location>
        <begin position="151"/>
        <end position="214"/>
    </location>
</feature>
<dbReference type="eggNOG" id="ENOG502S7UF">
    <property type="taxonomic scope" value="Eukaryota"/>
</dbReference>
<dbReference type="Proteomes" id="UP000016935">
    <property type="component" value="Unassembled WGS sequence"/>
</dbReference>
<comment type="similarity">
    <text evidence="1">Belongs to the complex I NDUFA12 subunit family.</text>
</comment>
<evidence type="ECO:0000313" key="4">
    <source>
        <dbReference type="Proteomes" id="UP000016935"/>
    </source>
</evidence>